<reference evidence="3" key="1">
    <citation type="journal article" date="2022" name="Arch. Microbiol.">
        <title>Microbulbifer okhotskensis sp. nov., isolated from a deep bottom sediment of the Okhotsk Sea.</title>
        <authorList>
            <person name="Romanenko L."/>
            <person name="Kurilenko V."/>
            <person name="Otstavnykh N."/>
            <person name="Velansky P."/>
            <person name="Isaeva M."/>
            <person name="Mikhailov V."/>
        </authorList>
    </citation>
    <scope>NUCLEOTIDE SEQUENCE</scope>
    <source>
        <strain evidence="3">OS29</strain>
    </source>
</reference>
<evidence type="ECO:0000259" key="2">
    <source>
        <dbReference type="PROSITE" id="PS51177"/>
    </source>
</evidence>
<evidence type="ECO:0000256" key="1">
    <source>
        <dbReference type="PROSITE-ProRule" id="PRU00524"/>
    </source>
</evidence>
<feature type="repeat" description="Lumazine-binding" evidence="1">
    <location>
        <begin position="1"/>
        <end position="55"/>
    </location>
</feature>
<dbReference type="EMBL" id="JALBWM010000584">
    <property type="protein sequence ID" value="MCO1337259.1"/>
    <property type="molecule type" value="Genomic_DNA"/>
</dbReference>
<dbReference type="InterPro" id="IPR017938">
    <property type="entry name" value="Riboflavin_synthase-like_b-brl"/>
</dbReference>
<accession>A0A9X2J851</accession>
<organism evidence="3 4">
    <name type="scientific">Microbulbifer okhotskensis</name>
    <dbReference type="NCBI Taxonomy" id="2926617"/>
    <lineage>
        <taxon>Bacteria</taxon>
        <taxon>Pseudomonadati</taxon>
        <taxon>Pseudomonadota</taxon>
        <taxon>Gammaproteobacteria</taxon>
        <taxon>Cellvibrionales</taxon>
        <taxon>Microbulbiferaceae</taxon>
        <taxon>Microbulbifer</taxon>
    </lineage>
</organism>
<dbReference type="InterPro" id="IPR023366">
    <property type="entry name" value="ATP_synth_asu-like_sf"/>
</dbReference>
<keyword evidence="4" id="KW-1185">Reference proteome</keyword>
<dbReference type="AlphaFoldDB" id="A0A9X2J851"/>
<dbReference type="Pfam" id="PF00677">
    <property type="entry name" value="Lum_binding"/>
    <property type="match status" value="1"/>
</dbReference>
<feature type="non-terminal residue" evidence="3">
    <location>
        <position position="1"/>
    </location>
</feature>
<proteinExistence type="predicted"/>
<sequence>ALNGYSLTIGEVQNGQFNVYLIPETLAVTRFGSARVGERVNLEVDPHTQAIVDTVERYLAAQPKD</sequence>
<dbReference type="Gene3D" id="2.40.30.20">
    <property type="match status" value="1"/>
</dbReference>
<feature type="domain" description="Lumazine-binding" evidence="2">
    <location>
        <begin position="1"/>
        <end position="55"/>
    </location>
</feature>
<comment type="caution">
    <text evidence="3">The sequence shown here is derived from an EMBL/GenBank/DDBJ whole genome shotgun (WGS) entry which is preliminary data.</text>
</comment>
<dbReference type="PROSITE" id="PS51177">
    <property type="entry name" value="LUMAZINE_BIND"/>
    <property type="match status" value="1"/>
</dbReference>
<dbReference type="Proteomes" id="UP001139028">
    <property type="component" value="Unassembled WGS sequence"/>
</dbReference>
<dbReference type="SUPFAM" id="SSF63380">
    <property type="entry name" value="Riboflavin synthase domain-like"/>
    <property type="match status" value="1"/>
</dbReference>
<evidence type="ECO:0000313" key="3">
    <source>
        <dbReference type="EMBL" id="MCO1337259.1"/>
    </source>
</evidence>
<evidence type="ECO:0000313" key="4">
    <source>
        <dbReference type="Proteomes" id="UP001139028"/>
    </source>
</evidence>
<dbReference type="InterPro" id="IPR026017">
    <property type="entry name" value="Lumazine-bd_dom"/>
</dbReference>
<gene>
    <name evidence="3" type="ORF">MO867_23345</name>
</gene>
<name>A0A9X2J851_9GAMM</name>
<protein>
    <submittedName>
        <fullName evidence="3">Riboflavin synthase</fullName>
    </submittedName>
</protein>